<dbReference type="InterPro" id="IPR003587">
    <property type="entry name" value="Hint_dom_N"/>
</dbReference>
<dbReference type="InterPro" id="IPR050708">
    <property type="entry name" value="T6SS_VgrG/RHS"/>
</dbReference>
<dbReference type="NCBIfam" id="TIGR03696">
    <property type="entry name" value="Rhs_assc_core"/>
    <property type="match status" value="1"/>
</dbReference>
<dbReference type="EMBL" id="JALDAY010000001">
    <property type="protein sequence ID" value="MCI3269601.1"/>
    <property type="molecule type" value="Genomic_DNA"/>
</dbReference>
<dbReference type="PROSITE" id="PS50231">
    <property type="entry name" value="RICIN_B_LECTIN"/>
    <property type="match status" value="1"/>
</dbReference>
<dbReference type="InterPro" id="IPR022385">
    <property type="entry name" value="Rhs_assc_core"/>
</dbReference>
<reference evidence="4" key="1">
    <citation type="submission" date="2022-03" db="EMBL/GenBank/DDBJ databases">
        <title>Streptomyces 7R015 and 7R016 isolated from Barleria lupulina in Thailand.</title>
        <authorList>
            <person name="Kanchanasin P."/>
            <person name="Phongsopitanun W."/>
            <person name="Tanasupawat S."/>
        </authorList>
    </citation>
    <scope>NUCLEOTIDE SEQUENCE</scope>
    <source>
        <strain evidence="4">7R015</strain>
    </source>
</reference>
<dbReference type="Proteomes" id="UP001165269">
    <property type="component" value="Unassembled WGS sequence"/>
</dbReference>
<dbReference type="InterPro" id="IPR006141">
    <property type="entry name" value="Intein_N"/>
</dbReference>
<dbReference type="SMART" id="SM00458">
    <property type="entry name" value="RICIN"/>
    <property type="match status" value="1"/>
</dbReference>
<gene>
    <name evidence="4" type="ORF">MQP27_00525</name>
</gene>
<evidence type="ECO:0000256" key="1">
    <source>
        <dbReference type="ARBA" id="ARBA00022737"/>
    </source>
</evidence>
<dbReference type="Pfam" id="PF00652">
    <property type="entry name" value="Ricin_B_lectin"/>
    <property type="match status" value="1"/>
</dbReference>
<protein>
    <submittedName>
        <fullName evidence="4">Ricin-type beta-trefoil lectin domain protein</fullName>
    </submittedName>
</protein>
<dbReference type="SMART" id="SM00306">
    <property type="entry name" value="HintN"/>
    <property type="match status" value="1"/>
</dbReference>
<evidence type="ECO:0000313" key="4">
    <source>
        <dbReference type="EMBL" id="MCI3269601.1"/>
    </source>
</evidence>
<dbReference type="PANTHER" id="PTHR32305:SF17">
    <property type="entry name" value="TRNA NUCLEASE WAPA"/>
    <property type="match status" value="1"/>
</dbReference>
<dbReference type="InterPro" id="IPR035992">
    <property type="entry name" value="Ricin_B-like_lectins"/>
</dbReference>
<proteinExistence type="predicted"/>
<dbReference type="Pfam" id="PF07591">
    <property type="entry name" value="PT-HINT"/>
    <property type="match status" value="1"/>
</dbReference>
<evidence type="ECO:0000313" key="5">
    <source>
        <dbReference type="Proteomes" id="UP001165269"/>
    </source>
</evidence>
<dbReference type="SUPFAM" id="SSF51294">
    <property type="entry name" value="Hedgehog/intein (Hint) domain"/>
    <property type="match status" value="1"/>
</dbReference>
<organism evidence="4 5">
    <name type="scientific">Streptomyces cylindrosporus</name>
    <dbReference type="NCBI Taxonomy" id="2927583"/>
    <lineage>
        <taxon>Bacteria</taxon>
        <taxon>Bacillati</taxon>
        <taxon>Actinomycetota</taxon>
        <taxon>Actinomycetes</taxon>
        <taxon>Kitasatosporales</taxon>
        <taxon>Streptomycetaceae</taxon>
        <taxon>Streptomyces</taxon>
    </lineage>
</organism>
<dbReference type="Gene3D" id="2.170.16.10">
    <property type="entry name" value="Hedgehog/Intein (Hint) domain"/>
    <property type="match status" value="1"/>
</dbReference>
<dbReference type="PROSITE" id="PS50817">
    <property type="entry name" value="INTEIN_N_TER"/>
    <property type="match status" value="1"/>
</dbReference>
<keyword evidence="5" id="KW-1185">Reference proteome</keyword>
<evidence type="ECO:0000259" key="3">
    <source>
        <dbReference type="SMART" id="SM00458"/>
    </source>
</evidence>
<name>A0ABS9XXA6_9ACTN</name>
<dbReference type="CDD" id="cd00081">
    <property type="entry name" value="Hint"/>
    <property type="match status" value="1"/>
</dbReference>
<evidence type="ECO:0000259" key="2">
    <source>
        <dbReference type="SMART" id="SM00306"/>
    </source>
</evidence>
<dbReference type="PANTHER" id="PTHR32305">
    <property type="match status" value="1"/>
</dbReference>
<sequence>MAATVQPVAYKDGGTANGAAVVIAACTGAANQQWTSTDSNTLKHVASGKCLDVPSSNSASGTDLQLYTCNGTGAQTWAFNDKTNYVYDASGNRLVASTGSSHTLYLDGMELSTDANGSTSYCQRYYAQAGAPAVMRSSTLGSSNSTLIAMIADQHGTTTATVNLASGQAVKRQRTDPFGVERTTSDTWATHRGYIGGADDNTTGLTHLGAREYDPETGRFISADPLLDIADPALMNGYAYSNNSPVSHSDPSGLMFLGDSVGSTPTTVGCPSVTNPACPEYGSGGSGTGTGSSSDTQTVTVTVTRTVTTTKPPSDCDWKCKLGNWWEANKVEIVSFTTEVVVGAACYGTAAVTGTATGGAGYALAAGCGAIAGAAGAGVRNAMDSDADHSIGGQLADQAEGALWGAAGGVAGEGAGRLLQKGANALAGKLLGSKAAATSAGGSVNCFLAGTKVLLADGSSKNIEDIELGDEVLSTDPDTGETNSQPVTALISTETDKHLNELSIEGPTGTHKITATAEHPFWVPSTGEWIKAGDLKPGMTLLAADGSTAKIKGNRAYADHVRTYNLTVAAQHTYYVLAGSQAVLVHNTCKTVAENDAGRFGDLNPGPVGDGLEAHHMPQDGLGFLSRNEGGAIVMKQGDHALTRTYKSRGRATKAAESGLPFRTVLARDIWDMRRIGQQQYGDPGYFNPGIKGLLGYYRKIGML</sequence>
<accession>A0ABS9XXA6</accession>
<dbReference type="InterPro" id="IPR056823">
    <property type="entry name" value="TEN-like_YD-shell"/>
</dbReference>
<dbReference type="Pfam" id="PF25023">
    <property type="entry name" value="TEN_YD-shell"/>
    <property type="match status" value="1"/>
</dbReference>
<feature type="domain" description="Ricin B lectin" evidence="3">
    <location>
        <begin position="2"/>
        <end position="128"/>
    </location>
</feature>
<keyword evidence="1" id="KW-0677">Repeat</keyword>
<dbReference type="RefSeq" id="WP_242759019.1">
    <property type="nucleotide sequence ID" value="NZ_JALDAY010000001.1"/>
</dbReference>
<feature type="domain" description="Hint" evidence="2">
    <location>
        <begin position="444"/>
        <end position="545"/>
    </location>
</feature>
<comment type="caution">
    <text evidence="4">The sequence shown here is derived from an EMBL/GenBank/DDBJ whole genome shotgun (WGS) entry which is preliminary data.</text>
</comment>
<dbReference type="Gene3D" id="2.180.10.10">
    <property type="entry name" value="RHS repeat-associated core"/>
    <property type="match status" value="1"/>
</dbReference>
<dbReference type="SUPFAM" id="SSF50370">
    <property type="entry name" value="Ricin B-like lectins"/>
    <property type="match status" value="1"/>
</dbReference>
<dbReference type="InterPro" id="IPR000772">
    <property type="entry name" value="Ricin_B_lectin"/>
</dbReference>
<dbReference type="InterPro" id="IPR036844">
    <property type="entry name" value="Hint_dom_sf"/>
</dbReference>